<reference evidence="1" key="1">
    <citation type="submission" date="2016-12" db="EMBL/GenBank/DDBJ databases">
        <title>Whole genome sequencing of Sphingomonas koreensis.</title>
        <authorList>
            <person name="Conlan S."/>
            <person name="Thomas P.J."/>
            <person name="Mullikin J."/>
            <person name="Palmore T.N."/>
            <person name="Frank K.M."/>
            <person name="Segre J.A."/>
        </authorList>
    </citation>
    <scope>NUCLEOTIDE SEQUENCE</scope>
    <source>
        <strain evidence="1">ABOJV</strain>
    </source>
</reference>
<reference evidence="2 4" key="3">
    <citation type="submission" date="2018-07" db="EMBL/GenBank/DDBJ databases">
        <title>Genomic and Epidemiologic Investigation of an Indolent Hospital Outbreak.</title>
        <authorList>
            <person name="Johnson R.C."/>
            <person name="Deming C."/>
            <person name="Conlan S."/>
            <person name="Zellmer C.J."/>
            <person name="Michelin A.V."/>
            <person name="Lee-Lin S."/>
            <person name="Thomas P.J."/>
            <person name="Park M."/>
            <person name="Weingarten R.A."/>
            <person name="Less J."/>
            <person name="Dekker J.P."/>
            <person name="Frank K.M."/>
            <person name="Musser K.A."/>
            <person name="Mcquiston J.R."/>
            <person name="Henderson D.K."/>
            <person name="Lau A.F."/>
            <person name="Palmore T.N."/>
            <person name="Segre J.A."/>
        </authorList>
    </citation>
    <scope>NUCLEOTIDE SEQUENCE [LARGE SCALE GENOMIC DNA]</scope>
    <source>
        <strain evidence="2 4">SK-NIH.Env10_0317</strain>
    </source>
</reference>
<accession>A0A1L6JB52</accession>
<proteinExistence type="predicted"/>
<dbReference type="GeneID" id="44133368"/>
<dbReference type="Proteomes" id="UP000286681">
    <property type="component" value="Unassembled WGS sequence"/>
</dbReference>
<sequence>MIRILEVAYHRNGCAGEPFYAIRFRYQRQLLLGFVFDCPDRIVVIDPLAAAETVASGVNSWRGDLYEATLRNAVARFEHQRAIRPPREQLRGTAFVPVSNDA</sequence>
<protein>
    <submittedName>
        <fullName evidence="1">Uncharacterized protein</fullName>
    </submittedName>
</protein>
<keyword evidence="3" id="KW-1185">Reference proteome</keyword>
<organism evidence="1 3">
    <name type="scientific">Sphingomonas koreensis</name>
    <dbReference type="NCBI Taxonomy" id="93064"/>
    <lineage>
        <taxon>Bacteria</taxon>
        <taxon>Pseudomonadati</taxon>
        <taxon>Pseudomonadota</taxon>
        <taxon>Alphaproteobacteria</taxon>
        <taxon>Sphingomonadales</taxon>
        <taxon>Sphingomonadaceae</taxon>
        <taxon>Sphingomonas</taxon>
    </lineage>
</organism>
<evidence type="ECO:0000313" key="3">
    <source>
        <dbReference type="Proteomes" id="UP000185161"/>
    </source>
</evidence>
<dbReference type="Proteomes" id="UP000185161">
    <property type="component" value="Chromosome"/>
</dbReference>
<evidence type="ECO:0000313" key="4">
    <source>
        <dbReference type="Proteomes" id="UP000286681"/>
    </source>
</evidence>
<dbReference type="AlphaFoldDB" id="A0A1L6JB52"/>
<dbReference type="KEGG" id="skr:BRX40_12405"/>
<reference evidence="3" key="2">
    <citation type="submission" date="2016-12" db="EMBL/GenBank/DDBJ databases">
        <title>Whole genome sequencing of Sphingomonas sp. ABOJV.</title>
        <authorList>
            <person name="Conlan S."/>
            <person name="Thomas P.J."/>
            <person name="Mullikin J."/>
            <person name="Palmore T.N."/>
            <person name="Frank K.M."/>
            <person name="Segre J.A."/>
        </authorList>
    </citation>
    <scope>NUCLEOTIDE SEQUENCE [LARGE SCALE GENOMIC DNA]</scope>
    <source>
        <strain evidence="3">ABOJV</strain>
    </source>
</reference>
<gene>
    <name evidence="1" type="ORF">BRX40_12405</name>
    <name evidence="2" type="ORF">CA257_07185</name>
</gene>
<evidence type="ECO:0000313" key="1">
    <source>
        <dbReference type="EMBL" id="APR53123.1"/>
    </source>
</evidence>
<dbReference type="EMBL" id="CP018820">
    <property type="protein sequence ID" value="APR53123.1"/>
    <property type="molecule type" value="Genomic_DNA"/>
</dbReference>
<dbReference type="OrthoDB" id="3030at2"/>
<dbReference type="RefSeq" id="WP_075151795.1">
    <property type="nucleotide sequence ID" value="NZ_CP018820.1"/>
</dbReference>
<name>A0A1L6JB52_9SPHN</name>
<evidence type="ECO:0000313" key="2">
    <source>
        <dbReference type="EMBL" id="RSV04699.1"/>
    </source>
</evidence>
<dbReference type="EMBL" id="QQWO01000005">
    <property type="protein sequence ID" value="RSV04699.1"/>
    <property type="molecule type" value="Genomic_DNA"/>
</dbReference>